<dbReference type="AlphaFoldDB" id="A0A5S4FCE8"/>
<evidence type="ECO:0000313" key="2">
    <source>
        <dbReference type="Proteomes" id="UP000309128"/>
    </source>
</evidence>
<dbReference type="OrthoDB" id="3538528at2"/>
<protein>
    <submittedName>
        <fullName evidence="1">Uncharacterized protein</fullName>
    </submittedName>
</protein>
<sequence length="134" mass="14023">MALTHTTPSADDLLGQPIAEEDAAAQNAALDRVLEHLTTAGINAQLIKRLVIECDTKPEPSAKTLWHPPQLVIYADAGWKVATVTIGPRSGSYMVELPGGDDQGEVPATRTEVVPASLPSRVAILVAHNAGVAA</sequence>
<dbReference type="EMBL" id="VCKY01000099">
    <property type="protein sequence ID" value="TMR15501.1"/>
    <property type="molecule type" value="Genomic_DNA"/>
</dbReference>
<comment type="caution">
    <text evidence="1">The sequence shown here is derived from an EMBL/GenBank/DDBJ whole genome shotgun (WGS) entry which is preliminary data.</text>
</comment>
<proteinExistence type="predicted"/>
<dbReference type="RefSeq" id="WP_138668953.1">
    <property type="nucleotide sequence ID" value="NZ_VCKY01000099.1"/>
</dbReference>
<keyword evidence="2" id="KW-1185">Reference proteome</keyword>
<name>A0A5S4FCE8_9ACTN</name>
<dbReference type="Proteomes" id="UP000309128">
    <property type="component" value="Unassembled WGS sequence"/>
</dbReference>
<gene>
    <name evidence="1" type="ORF">ETD86_26945</name>
</gene>
<organism evidence="1 2">
    <name type="scientific">Nonomuraea turkmeniaca</name>
    <dbReference type="NCBI Taxonomy" id="103838"/>
    <lineage>
        <taxon>Bacteria</taxon>
        <taxon>Bacillati</taxon>
        <taxon>Actinomycetota</taxon>
        <taxon>Actinomycetes</taxon>
        <taxon>Streptosporangiales</taxon>
        <taxon>Streptosporangiaceae</taxon>
        <taxon>Nonomuraea</taxon>
    </lineage>
</organism>
<accession>A0A5S4FCE8</accession>
<reference evidence="1 2" key="1">
    <citation type="submission" date="2019-05" db="EMBL/GenBank/DDBJ databases">
        <title>Draft genome sequence of Nonomuraea turkmeniaca DSM 43926.</title>
        <authorList>
            <person name="Saricaoglu S."/>
            <person name="Isik K."/>
        </authorList>
    </citation>
    <scope>NUCLEOTIDE SEQUENCE [LARGE SCALE GENOMIC DNA]</scope>
    <source>
        <strain evidence="1 2">DSM 43926</strain>
    </source>
</reference>
<evidence type="ECO:0000313" key="1">
    <source>
        <dbReference type="EMBL" id="TMR15501.1"/>
    </source>
</evidence>